<accession>A0ABV6FGU2</accession>
<reference evidence="1 2" key="1">
    <citation type="submission" date="2024-09" db="EMBL/GenBank/DDBJ databases">
        <authorList>
            <person name="Sun Q."/>
            <person name="Mori K."/>
        </authorList>
    </citation>
    <scope>NUCLEOTIDE SEQUENCE [LARGE SCALE GENOMIC DNA]</scope>
    <source>
        <strain evidence="1 2">CCM 7792</strain>
    </source>
</reference>
<proteinExistence type="predicted"/>
<organism evidence="1 2">
    <name type="scientific">Massilia consociata</name>
    <dbReference type="NCBI Taxonomy" id="760117"/>
    <lineage>
        <taxon>Bacteria</taxon>
        <taxon>Pseudomonadati</taxon>
        <taxon>Pseudomonadota</taxon>
        <taxon>Betaproteobacteria</taxon>
        <taxon>Burkholderiales</taxon>
        <taxon>Oxalobacteraceae</taxon>
        <taxon>Telluria group</taxon>
        <taxon>Massilia</taxon>
    </lineage>
</organism>
<dbReference type="RefSeq" id="WP_379679564.1">
    <property type="nucleotide sequence ID" value="NZ_JBHLWP010000011.1"/>
</dbReference>
<comment type="caution">
    <text evidence="1">The sequence shown here is derived from an EMBL/GenBank/DDBJ whole genome shotgun (WGS) entry which is preliminary data.</text>
</comment>
<gene>
    <name evidence="1" type="ORF">ACFFJK_12680</name>
</gene>
<protein>
    <recommendedName>
        <fullName evidence="3">DUF2637 domain-containing protein</fullName>
    </recommendedName>
</protein>
<sequence length="125" mass="12613">MWVFRAHPARSMLAALLAAALLFAADLGWRHRIAHGQAGASDTAPASSKTALHSCAALDVAALGAVLGPTPFALAPWRQRPPVRVPAAPASAAPTATIHFSARAPPCRLAHDAASHGGTTGAACA</sequence>
<keyword evidence="2" id="KW-1185">Reference proteome</keyword>
<name>A0ABV6FGU2_9BURK</name>
<evidence type="ECO:0008006" key="3">
    <source>
        <dbReference type="Google" id="ProtNLM"/>
    </source>
</evidence>
<evidence type="ECO:0000313" key="1">
    <source>
        <dbReference type="EMBL" id="MFC0252745.1"/>
    </source>
</evidence>
<dbReference type="EMBL" id="JBHLWP010000011">
    <property type="protein sequence ID" value="MFC0252745.1"/>
    <property type="molecule type" value="Genomic_DNA"/>
</dbReference>
<dbReference type="Proteomes" id="UP001589773">
    <property type="component" value="Unassembled WGS sequence"/>
</dbReference>
<evidence type="ECO:0000313" key="2">
    <source>
        <dbReference type="Proteomes" id="UP001589773"/>
    </source>
</evidence>